<dbReference type="Proteomes" id="UP000199230">
    <property type="component" value="Unassembled WGS sequence"/>
</dbReference>
<protein>
    <submittedName>
        <fullName evidence="2">Uncharacterized protein</fullName>
    </submittedName>
</protein>
<reference evidence="2 3" key="1">
    <citation type="submission" date="2016-10" db="EMBL/GenBank/DDBJ databases">
        <authorList>
            <person name="de Groot N.N."/>
        </authorList>
    </citation>
    <scope>NUCLEOTIDE SEQUENCE [LARGE SCALE GENOMIC DNA]</scope>
    <source>
        <strain evidence="2 3">APO</strain>
    </source>
</reference>
<accession>A0A1H3MQA3</accession>
<dbReference type="AlphaFoldDB" id="A0A1H3MQA3"/>
<feature type="region of interest" description="Disordered" evidence="1">
    <location>
        <begin position="1"/>
        <end position="62"/>
    </location>
</feature>
<gene>
    <name evidence="2" type="ORF">SAMN05192546_104218</name>
</gene>
<feature type="non-terminal residue" evidence="2">
    <location>
        <position position="1"/>
    </location>
</feature>
<evidence type="ECO:0000313" key="2">
    <source>
        <dbReference type="EMBL" id="SDY78355.1"/>
    </source>
</evidence>
<evidence type="ECO:0000313" key="3">
    <source>
        <dbReference type="Proteomes" id="UP000199230"/>
    </source>
</evidence>
<keyword evidence="3" id="KW-1185">Reference proteome</keyword>
<proteinExistence type="predicted"/>
<dbReference type="STRING" id="159292.SAMN05192546_104218"/>
<dbReference type="EMBL" id="FNPV01000004">
    <property type="protein sequence ID" value="SDY78355.1"/>
    <property type="molecule type" value="Genomic_DNA"/>
</dbReference>
<dbReference type="RefSeq" id="WP_176968314.1">
    <property type="nucleotide sequence ID" value="NZ_FNPV01000004.1"/>
</dbReference>
<name>A0A1H3MQA3_9FIRM</name>
<feature type="compositionally biased region" description="Acidic residues" evidence="1">
    <location>
        <begin position="1"/>
        <end position="39"/>
    </location>
</feature>
<feature type="compositionally biased region" description="Basic and acidic residues" evidence="1">
    <location>
        <begin position="40"/>
        <end position="57"/>
    </location>
</feature>
<organism evidence="2 3">
    <name type="scientific">Tindallia californiensis</name>
    <dbReference type="NCBI Taxonomy" id="159292"/>
    <lineage>
        <taxon>Bacteria</taxon>
        <taxon>Bacillati</taxon>
        <taxon>Bacillota</taxon>
        <taxon>Clostridia</taxon>
        <taxon>Peptostreptococcales</taxon>
        <taxon>Tindalliaceae</taxon>
        <taxon>Tindallia</taxon>
    </lineage>
</organism>
<sequence length="174" mass="20204">PDTVESEIEEEPASEIEAEPILEEEEEVTEETSEEEEVTEEIKEEKDEEAILEKTNEEEAIEEGEKDVYQKLPERLSETMADILLLDGMIAEEEGDLDGAAMSLRMVCLKAEEPYQRMMAYSQLKILYNNSGYYNKLLEISYELIQQNQIEEYEEGIRNQISFLESMLEDKDEV</sequence>
<evidence type="ECO:0000256" key="1">
    <source>
        <dbReference type="SAM" id="MobiDB-lite"/>
    </source>
</evidence>